<dbReference type="GO" id="GO:0006508">
    <property type="term" value="P:proteolysis"/>
    <property type="evidence" value="ECO:0007669"/>
    <property type="project" value="UniProtKB-KW"/>
</dbReference>
<accession>A0A845AJN1</accession>
<feature type="transmembrane region" description="Helical" evidence="1">
    <location>
        <begin position="82"/>
        <end position="103"/>
    </location>
</feature>
<gene>
    <name evidence="3" type="ORF">GRI58_11070</name>
</gene>
<dbReference type="Pfam" id="PF02517">
    <property type="entry name" value="Rce1-like"/>
    <property type="match status" value="1"/>
</dbReference>
<dbReference type="PANTHER" id="PTHR36435:SF1">
    <property type="entry name" value="CAAX AMINO TERMINAL PROTEASE FAMILY PROTEIN"/>
    <property type="match status" value="1"/>
</dbReference>
<keyword evidence="3" id="KW-0645">Protease</keyword>
<evidence type="ECO:0000259" key="2">
    <source>
        <dbReference type="Pfam" id="PF02517"/>
    </source>
</evidence>
<comment type="caution">
    <text evidence="3">The sequence shown here is derived from an EMBL/GenBank/DDBJ whole genome shotgun (WGS) entry which is preliminary data.</text>
</comment>
<dbReference type="PANTHER" id="PTHR36435">
    <property type="entry name" value="SLR1288 PROTEIN"/>
    <property type="match status" value="1"/>
</dbReference>
<dbReference type="GO" id="GO:0008237">
    <property type="term" value="F:metallopeptidase activity"/>
    <property type="evidence" value="ECO:0007669"/>
    <property type="project" value="UniProtKB-KW"/>
</dbReference>
<feature type="transmembrane region" description="Helical" evidence="1">
    <location>
        <begin position="130"/>
        <end position="154"/>
    </location>
</feature>
<dbReference type="InterPro" id="IPR052710">
    <property type="entry name" value="CAAX_protease"/>
</dbReference>
<protein>
    <submittedName>
        <fullName evidence="3">CPBP family intramembrane metalloprotease</fullName>
    </submittedName>
</protein>
<keyword evidence="1" id="KW-1133">Transmembrane helix</keyword>
<dbReference type="OrthoDB" id="7632478at2"/>
<keyword evidence="1" id="KW-0812">Transmembrane</keyword>
<dbReference type="GO" id="GO:0004175">
    <property type="term" value="F:endopeptidase activity"/>
    <property type="evidence" value="ECO:0007669"/>
    <property type="project" value="UniProtKB-ARBA"/>
</dbReference>
<keyword evidence="1" id="KW-0472">Membrane</keyword>
<reference evidence="3 4" key="1">
    <citation type="submission" date="2019-12" db="EMBL/GenBank/DDBJ databases">
        <title>Genomic-based taxomic classification of the family Erythrobacteraceae.</title>
        <authorList>
            <person name="Xu L."/>
        </authorList>
    </citation>
    <scope>NUCLEOTIDE SEQUENCE [LARGE SCALE GENOMIC DNA]</scope>
    <source>
        <strain evidence="3 4">KEMB 9005-328</strain>
    </source>
</reference>
<name>A0A845AJN1_9SPHN</name>
<dbReference type="EMBL" id="WTYA01000008">
    <property type="protein sequence ID" value="MXP29363.1"/>
    <property type="molecule type" value="Genomic_DNA"/>
</dbReference>
<dbReference type="AlphaFoldDB" id="A0A845AJN1"/>
<dbReference type="RefSeq" id="WP_160753665.1">
    <property type="nucleotide sequence ID" value="NZ_WTYA01000008.1"/>
</dbReference>
<evidence type="ECO:0000256" key="1">
    <source>
        <dbReference type="SAM" id="Phobius"/>
    </source>
</evidence>
<proteinExistence type="predicted"/>
<dbReference type="Proteomes" id="UP000439780">
    <property type="component" value="Unassembled WGS sequence"/>
</dbReference>
<feature type="transmembrane region" description="Helical" evidence="1">
    <location>
        <begin position="47"/>
        <end position="70"/>
    </location>
</feature>
<feature type="transmembrane region" description="Helical" evidence="1">
    <location>
        <begin position="191"/>
        <end position="215"/>
    </location>
</feature>
<feature type="transmembrane region" description="Helical" evidence="1">
    <location>
        <begin position="6"/>
        <end position="26"/>
    </location>
</feature>
<feature type="domain" description="CAAX prenyl protease 2/Lysostaphin resistance protein A-like" evidence="2">
    <location>
        <begin position="130"/>
        <end position="217"/>
    </location>
</feature>
<sequence>MSHGSLPDWVLLVFGLAAMPIASLLAGRRLVDARSGGREVLVRYRWIIGRGLLVSLALLCTWGATGRSFASLGLGSDFDSRAWLGFGIDALLLGAMAWQIFLLRPGPEQAALIKRRLIDSHMAPQTRAEFVLFPQVALIGSIAEELFFRGFVFWMLGPMLSVWGAAVASALLFGIAHAYQGRVGIIRTALIGLTFGIGFALTASLWWLIIAHVLMNLTGYAMALKLRNVLPVQAG</sequence>
<dbReference type="InterPro" id="IPR003675">
    <property type="entry name" value="Rce1/LyrA-like_dom"/>
</dbReference>
<keyword evidence="3" id="KW-0378">Hydrolase</keyword>
<evidence type="ECO:0000313" key="4">
    <source>
        <dbReference type="Proteomes" id="UP000439780"/>
    </source>
</evidence>
<keyword evidence="3" id="KW-0482">Metalloprotease</keyword>
<dbReference type="GO" id="GO:0080120">
    <property type="term" value="P:CAAX-box protein maturation"/>
    <property type="evidence" value="ECO:0007669"/>
    <property type="project" value="UniProtKB-ARBA"/>
</dbReference>
<feature type="transmembrane region" description="Helical" evidence="1">
    <location>
        <begin position="160"/>
        <end position="179"/>
    </location>
</feature>
<organism evidence="3 4">
    <name type="scientific">Qipengyuania algicida</name>
    <dbReference type="NCBI Taxonomy" id="1836209"/>
    <lineage>
        <taxon>Bacteria</taxon>
        <taxon>Pseudomonadati</taxon>
        <taxon>Pseudomonadota</taxon>
        <taxon>Alphaproteobacteria</taxon>
        <taxon>Sphingomonadales</taxon>
        <taxon>Erythrobacteraceae</taxon>
        <taxon>Qipengyuania</taxon>
    </lineage>
</organism>
<evidence type="ECO:0000313" key="3">
    <source>
        <dbReference type="EMBL" id="MXP29363.1"/>
    </source>
</evidence>
<keyword evidence="4" id="KW-1185">Reference proteome</keyword>